<feature type="domain" description="RecX first three-helical" evidence="8">
    <location>
        <begin position="10"/>
        <end position="48"/>
    </location>
</feature>
<dbReference type="InterPro" id="IPR053924">
    <property type="entry name" value="RecX_HTH_2nd"/>
</dbReference>
<dbReference type="GO" id="GO:0005737">
    <property type="term" value="C:cytoplasm"/>
    <property type="evidence" value="ECO:0007669"/>
    <property type="project" value="UniProtKB-SubCell"/>
</dbReference>
<evidence type="ECO:0000313" key="10">
    <source>
        <dbReference type="Proteomes" id="UP001321786"/>
    </source>
</evidence>
<organism evidence="9 10">
    <name type="scientific">Helicovermis profundi</name>
    <dbReference type="NCBI Taxonomy" id="3065157"/>
    <lineage>
        <taxon>Bacteria</taxon>
        <taxon>Bacillati</taxon>
        <taxon>Bacillota</taxon>
        <taxon>Clostridia</taxon>
        <taxon>Helicovermis</taxon>
    </lineage>
</organism>
<dbReference type="GO" id="GO:0006282">
    <property type="term" value="P:regulation of DNA repair"/>
    <property type="evidence" value="ECO:0007669"/>
    <property type="project" value="UniProtKB-UniRule"/>
</dbReference>
<dbReference type="InterPro" id="IPR053925">
    <property type="entry name" value="RecX_HTH_3rd"/>
</dbReference>
<dbReference type="KEGG" id="hprf:HLPR_21820"/>
<dbReference type="PANTHER" id="PTHR33602">
    <property type="entry name" value="REGULATORY PROTEIN RECX FAMILY PROTEIN"/>
    <property type="match status" value="1"/>
</dbReference>
<comment type="function">
    <text evidence="5">Modulates RecA activity.</text>
</comment>
<dbReference type="InterPro" id="IPR003783">
    <property type="entry name" value="Regulatory_RecX"/>
</dbReference>
<dbReference type="PANTHER" id="PTHR33602:SF1">
    <property type="entry name" value="REGULATORY PROTEIN RECX FAMILY PROTEIN"/>
    <property type="match status" value="1"/>
</dbReference>
<feature type="domain" description="RecX second three-helical" evidence="6">
    <location>
        <begin position="55"/>
        <end position="94"/>
    </location>
</feature>
<evidence type="ECO:0000313" key="9">
    <source>
        <dbReference type="EMBL" id="BEP29851.1"/>
    </source>
</evidence>
<evidence type="ECO:0000256" key="2">
    <source>
        <dbReference type="ARBA" id="ARBA00009695"/>
    </source>
</evidence>
<dbReference type="Pfam" id="PF02631">
    <property type="entry name" value="RecX_HTH2"/>
    <property type="match status" value="1"/>
</dbReference>
<evidence type="ECO:0000259" key="7">
    <source>
        <dbReference type="Pfam" id="PF21981"/>
    </source>
</evidence>
<dbReference type="HAMAP" id="MF_01114">
    <property type="entry name" value="RecX"/>
    <property type="match status" value="1"/>
</dbReference>
<dbReference type="Pfam" id="PF21981">
    <property type="entry name" value="RecX_HTH3"/>
    <property type="match status" value="1"/>
</dbReference>
<comment type="similarity">
    <text evidence="2 5">Belongs to the RecX family.</text>
</comment>
<sequence length="159" mass="19143">MRENEVKKGFNYALNVLSYRDRTEKEIRDKMTTKEYEKSVIDEVLLKLKKLNLINDVEFTEKYVEFRIERYGKNRLKQELFRKGISKEIIENVLSYVGEDEEFLAAKEIAIKKFNQYGDIPFEKKYNRLMGLLSRKGYSYSTVKRVFEELGIKRSNYYE</sequence>
<evidence type="ECO:0000259" key="6">
    <source>
        <dbReference type="Pfam" id="PF02631"/>
    </source>
</evidence>
<evidence type="ECO:0000256" key="4">
    <source>
        <dbReference type="ARBA" id="ARBA00022490"/>
    </source>
</evidence>
<dbReference type="AlphaFoldDB" id="A0AAU9E584"/>
<keyword evidence="4 5" id="KW-0963">Cytoplasm</keyword>
<name>A0AAU9E584_9FIRM</name>
<proteinExistence type="inferred from homology"/>
<accession>A0AAU9E584</accession>
<keyword evidence="10" id="KW-1185">Reference proteome</keyword>
<dbReference type="Gene3D" id="1.10.10.10">
    <property type="entry name" value="Winged helix-like DNA-binding domain superfamily/Winged helix DNA-binding domain"/>
    <property type="match status" value="3"/>
</dbReference>
<evidence type="ECO:0000256" key="1">
    <source>
        <dbReference type="ARBA" id="ARBA00004496"/>
    </source>
</evidence>
<feature type="domain" description="RecX third three-helical" evidence="7">
    <location>
        <begin position="100"/>
        <end position="146"/>
    </location>
</feature>
<protein>
    <recommendedName>
        <fullName evidence="3 5">Regulatory protein RecX</fullName>
    </recommendedName>
</protein>
<dbReference type="InterPro" id="IPR036388">
    <property type="entry name" value="WH-like_DNA-bd_sf"/>
</dbReference>
<reference evidence="9 10" key="1">
    <citation type="submission" date="2023-08" db="EMBL/GenBank/DDBJ databases">
        <title>Helicovermis profunda gen. nov., sp. nov., a novel mesophilic, fermentative bacterium within the Bacillota from a deep-sea hydrothermal vent chimney.</title>
        <authorList>
            <person name="Miyazaki U."/>
            <person name="Mizutani D."/>
            <person name="Hashimoto Y."/>
            <person name="Tame A."/>
            <person name="Sawayama S."/>
            <person name="Miyazaki J."/>
            <person name="Takai K."/>
            <person name="Nakagawa S."/>
        </authorList>
    </citation>
    <scope>NUCLEOTIDE SEQUENCE [LARGE SCALE GENOMIC DNA]</scope>
    <source>
        <strain evidence="9 10">S502</strain>
    </source>
</reference>
<comment type="subcellular location">
    <subcellularLocation>
        <location evidence="1 5">Cytoplasm</location>
    </subcellularLocation>
</comment>
<dbReference type="Proteomes" id="UP001321786">
    <property type="component" value="Chromosome"/>
</dbReference>
<dbReference type="RefSeq" id="WP_338535462.1">
    <property type="nucleotide sequence ID" value="NZ_AP028654.1"/>
</dbReference>
<evidence type="ECO:0000256" key="3">
    <source>
        <dbReference type="ARBA" id="ARBA00018111"/>
    </source>
</evidence>
<dbReference type="InterPro" id="IPR053926">
    <property type="entry name" value="RecX_HTH_1st"/>
</dbReference>
<evidence type="ECO:0000256" key="5">
    <source>
        <dbReference type="HAMAP-Rule" id="MF_01114"/>
    </source>
</evidence>
<gene>
    <name evidence="5" type="primary">recX</name>
    <name evidence="9" type="ORF">HLPR_21820</name>
</gene>
<dbReference type="EMBL" id="AP028654">
    <property type="protein sequence ID" value="BEP29851.1"/>
    <property type="molecule type" value="Genomic_DNA"/>
</dbReference>
<evidence type="ECO:0000259" key="8">
    <source>
        <dbReference type="Pfam" id="PF21982"/>
    </source>
</evidence>
<dbReference type="Pfam" id="PF21982">
    <property type="entry name" value="RecX_HTH1"/>
    <property type="match status" value="1"/>
</dbReference>